<reference evidence="1 2" key="1">
    <citation type="submission" date="2017-02" db="EMBL/GenBank/DDBJ databases">
        <title>The complete genomic sequence of a novel cold adapted crude oil-degrading bacterium Planococcus qaidamina Y42.</title>
        <authorList>
            <person name="Yang R."/>
        </authorList>
    </citation>
    <scope>NUCLEOTIDE SEQUENCE [LARGE SCALE GENOMIC DNA]</scope>
    <source>
        <strain evidence="1 2">Y42</strain>
    </source>
</reference>
<dbReference type="Proteomes" id="UP000188184">
    <property type="component" value="Chromosome"/>
</dbReference>
<evidence type="ECO:0000313" key="1">
    <source>
        <dbReference type="EMBL" id="AQQ51994.1"/>
    </source>
</evidence>
<dbReference type="AlphaFoldDB" id="A0A1Q2KV51"/>
<dbReference type="RefSeq" id="WP_077587865.1">
    <property type="nucleotide sequence ID" value="NZ_CP019640.1"/>
</dbReference>
<name>A0A1Q2KV51_9BACL</name>
<proteinExistence type="predicted"/>
<sequence>MGKISRQLYEYVIDRKQDMTDAWFASRSSTDGSVYAANVDPRIEDQLRKENSAFVDAISLVFVEEKETYRRYIEEWASTIAQERVKGEVPLEEMTSASTLFQ</sequence>
<dbReference type="OrthoDB" id="9800154at2"/>
<dbReference type="EMBL" id="CP019640">
    <property type="protein sequence ID" value="AQQ51994.1"/>
    <property type="molecule type" value="Genomic_DNA"/>
</dbReference>
<protein>
    <submittedName>
        <fullName evidence="1">Uncharacterized protein</fullName>
    </submittedName>
</protein>
<keyword evidence="2" id="KW-1185">Reference proteome</keyword>
<dbReference type="KEGG" id="pmar:B0X71_01875"/>
<evidence type="ECO:0000313" key="2">
    <source>
        <dbReference type="Proteomes" id="UP000188184"/>
    </source>
</evidence>
<gene>
    <name evidence="1" type="ORF">B0X71_01875</name>
</gene>
<accession>A0A1Q2KV51</accession>
<organism evidence="1 2">
    <name type="scientific">Planococcus lenghuensis</name>
    <dbReference type="NCBI Taxonomy" id="2213202"/>
    <lineage>
        <taxon>Bacteria</taxon>
        <taxon>Bacillati</taxon>
        <taxon>Bacillota</taxon>
        <taxon>Bacilli</taxon>
        <taxon>Bacillales</taxon>
        <taxon>Caryophanaceae</taxon>
        <taxon>Planococcus</taxon>
    </lineage>
</organism>